<evidence type="ECO:0000256" key="6">
    <source>
        <dbReference type="ARBA" id="ARBA00022679"/>
    </source>
</evidence>
<organism evidence="11 12">
    <name type="scientific">Desulfuromonas thiophila</name>
    <dbReference type="NCBI Taxonomy" id="57664"/>
    <lineage>
        <taxon>Bacteria</taxon>
        <taxon>Pseudomonadati</taxon>
        <taxon>Thermodesulfobacteriota</taxon>
        <taxon>Desulfuromonadia</taxon>
        <taxon>Desulfuromonadales</taxon>
        <taxon>Desulfuromonadaceae</taxon>
        <taxon>Desulfuromonas</taxon>
    </lineage>
</organism>
<dbReference type="CDD" id="cd03791">
    <property type="entry name" value="GT5_Glycogen_synthase_DULL1-like"/>
    <property type="match status" value="1"/>
</dbReference>
<keyword evidence="6 8" id="KW-0808">Transferase</keyword>
<evidence type="ECO:0000313" key="11">
    <source>
        <dbReference type="EMBL" id="SDD89304.1"/>
    </source>
</evidence>
<evidence type="ECO:0000256" key="1">
    <source>
        <dbReference type="ARBA" id="ARBA00001478"/>
    </source>
</evidence>
<comment type="function">
    <text evidence="2 8">Synthesizes alpha-1,4-glucan chains using ADP-glucose.</text>
</comment>
<dbReference type="AlphaFoldDB" id="A0A1G6YFQ2"/>
<comment type="pathway">
    <text evidence="3 8">Glycan biosynthesis; glycogen biosynthesis.</text>
</comment>
<dbReference type="RefSeq" id="WP_092075930.1">
    <property type="nucleotide sequence ID" value="NZ_FNAQ01000002.1"/>
</dbReference>
<proteinExistence type="inferred from homology"/>
<dbReference type="Pfam" id="PF08323">
    <property type="entry name" value="Glyco_transf_5"/>
    <property type="match status" value="1"/>
</dbReference>
<reference evidence="12" key="1">
    <citation type="submission" date="2016-10" db="EMBL/GenBank/DDBJ databases">
        <authorList>
            <person name="Varghese N."/>
            <person name="Submissions S."/>
        </authorList>
    </citation>
    <scope>NUCLEOTIDE SEQUENCE [LARGE SCALE GENOMIC DNA]</scope>
    <source>
        <strain evidence="12">DSM 8987</strain>
    </source>
</reference>
<gene>
    <name evidence="8" type="primary">glgA</name>
    <name evidence="11" type="ORF">SAMN05661003_10235</name>
</gene>
<comment type="similarity">
    <text evidence="4 8">Belongs to the glycosyltransferase 1 family. Bacterial/plant glycogen synthase subfamily.</text>
</comment>
<dbReference type="InterPro" id="IPR013534">
    <property type="entry name" value="Starch_synth_cat_dom"/>
</dbReference>
<evidence type="ECO:0000256" key="4">
    <source>
        <dbReference type="ARBA" id="ARBA00010281"/>
    </source>
</evidence>
<dbReference type="Proteomes" id="UP000243205">
    <property type="component" value="Unassembled WGS sequence"/>
</dbReference>
<dbReference type="SUPFAM" id="SSF53756">
    <property type="entry name" value="UDP-Glycosyltransferase/glycogen phosphorylase"/>
    <property type="match status" value="1"/>
</dbReference>
<keyword evidence="7 8" id="KW-0320">Glycogen biosynthesis</keyword>
<dbReference type="GO" id="GO:0009011">
    <property type="term" value="F:alpha-1,4-glucan glucosyltransferase (ADP-glucose donor) activity"/>
    <property type="evidence" value="ECO:0007669"/>
    <property type="project" value="UniProtKB-UniRule"/>
</dbReference>
<feature type="domain" description="Starch synthase catalytic" evidence="10">
    <location>
        <begin position="3"/>
        <end position="240"/>
    </location>
</feature>
<dbReference type="EMBL" id="FNAQ01000002">
    <property type="protein sequence ID" value="SDD89304.1"/>
    <property type="molecule type" value="Genomic_DNA"/>
</dbReference>
<evidence type="ECO:0000256" key="8">
    <source>
        <dbReference type="HAMAP-Rule" id="MF_00484"/>
    </source>
</evidence>
<evidence type="ECO:0000256" key="2">
    <source>
        <dbReference type="ARBA" id="ARBA00002764"/>
    </source>
</evidence>
<keyword evidence="12" id="KW-1185">Reference proteome</keyword>
<dbReference type="NCBIfam" id="NF001899">
    <property type="entry name" value="PRK00654.1-2"/>
    <property type="match status" value="1"/>
</dbReference>
<dbReference type="NCBIfam" id="TIGR02095">
    <property type="entry name" value="glgA"/>
    <property type="match status" value="1"/>
</dbReference>
<dbReference type="GO" id="GO:0005978">
    <property type="term" value="P:glycogen biosynthetic process"/>
    <property type="evidence" value="ECO:0007669"/>
    <property type="project" value="UniProtKB-UniRule"/>
</dbReference>
<evidence type="ECO:0000259" key="9">
    <source>
        <dbReference type="Pfam" id="PF00534"/>
    </source>
</evidence>
<comment type="catalytic activity">
    <reaction evidence="1 8">
        <text>[(1-&gt;4)-alpha-D-glucosyl](n) + ADP-alpha-D-glucose = [(1-&gt;4)-alpha-D-glucosyl](n+1) + ADP + H(+)</text>
        <dbReference type="Rhea" id="RHEA:18189"/>
        <dbReference type="Rhea" id="RHEA-COMP:9584"/>
        <dbReference type="Rhea" id="RHEA-COMP:9587"/>
        <dbReference type="ChEBI" id="CHEBI:15378"/>
        <dbReference type="ChEBI" id="CHEBI:15444"/>
        <dbReference type="ChEBI" id="CHEBI:57498"/>
        <dbReference type="ChEBI" id="CHEBI:456216"/>
        <dbReference type="EC" id="2.4.1.21"/>
    </reaction>
</comment>
<protein>
    <recommendedName>
        <fullName evidence="8">Glycogen synthase</fullName>
        <ecNumber evidence="8">2.4.1.21</ecNumber>
    </recommendedName>
    <alternativeName>
        <fullName evidence="8">Starch [bacterial glycogen] synthase</fullName>
    </alternativeName>
</protein>
<dbReference type="STRING" id="57664.SAMN05661003_10235"/>
<dbReference type="InterPro" id="IPR011835">
    <property type="entry name" value="GS/SS"/>
</dbReference>
<dbReference type="Pfam" id="PF00534">
    <property type="entry name" value="Glycos_transf_1"/>
    <property type="match status" value="1"/>
</dbReference>
<keyword evidence="5 8" id="KW-0328">Glycosyltransferase</keyword>
<dbReference type="UniPathway" id="UPA00164"/>
<evidence type="ECO:0000256" key="7">
    <source>
        <dbReference type="ARBA" id="ARBA00023056"/>
    </source>
</evidence>
<evidence type="ECO:0000259" key="10">
    <source>
        <dbReference type="Pfam" id="PF08323"/>
    </source>
</evidence>
<dbReference type="PANTHER" id="PTHR45825">
    <property type="entry name" value="GRANULE-BOUND STARCH SYNTHASE 1, CHLOROPLASTIC/AMYLOPLASTIC"/>
    <property type="match status" value="1"/>
</dbReference>
<dbReference type="GO" id="GO:0004373">
    <property type="term" value="F:alpha-1,4-glucan glucosyltransferase (UDP-glucose donor) activity"/>
    <property type="evidence" value="ECO:0007669"/>
    <property type="project" value="InterPro"/>
</dbReference>
<accession>A0A1G6YFQ2</accession>
<dbReference type="OrthoDB" id="9808590at2"/>
<name>A0A1G6YFQ2_9BACT</name>
<feature type="binding site" evidence="8">
    <location>
        <position position="15"/>
    </location>
    <ligand>
        <name>ADP-alpha-D-glucose</name>
        <dbReference type="ChEBI" id="CHEBI:57498"/>
    </ligand>
</feature>
<dbReference type="InterPro" id="IPR001296">
    <property type="entry name" value="Glyco_trans_1"/>
</dbReference>
<dbReference type="PANTHER" id="PTHR45825:SF11">
    <property type="entry name" value="ALPHA AMYLASE DOMAIN-CONTAINING PROTEIN"/>
    <property type="match status" value="1"/>
</dbReference>
<evidence type="ECO:0000256" key="5">
    <source>
        <dbReference type="ARBA" id="ARBA00022676"/>
    </source>
</evidence>
<dbReference type="HAMAP" id="MF_00484">
    <property type="entry name" value="Glycogen_synth"/>
    <property type="match status" value="1"/>
</dbReference>
<dbReference type="GO" id="GO:0005829">
    <property type="term" value="C:cytosol"/>
    <property type="evidence" value="ECO:0007669"/>
    <property type="project" value="TreeGrafter"/>
</dbReference>
<feature type="domain" description="Glycosyl transferase family 1" evidence="9">
    <location>
        <begin position="303"/>
        <end position="457"/>
    </location>
</feature>
<dbReference type="Gene3D" id="3.40.50.2000">
    <property type="entry name" value="Glycogen Phosphorylase B"/>
    <property type="match status" value="2"/>
</dbReference>
<evidence type="ECO:0000256" key="3">
    <source>
        <dbReference type="ARBA" id="ARBA00004964"/>
    </source>
</evidence>
<dbReference type="EC" id="2.4.1.21" evidence="8"/>
<evidence type="ECO:0000313" key="12">
    <source>
        <dbReference type="Proteomes" id="UP000243205"/>
    </source>
</evidence>
<sequence>MRLLFATSEIYPVVKTGGLADVSAGLSNALQQLGVEVRLLLPAYAVALERLQQVEELARFDVAGCGRQRSARLLQARHAELDSPLWLIDIPGLFDRPGNPYQAADGSDWWDNGERFGLFCLAAAELAQGRVGLSWQPDLVQANDWQTGLLPALLTRESRRPRTLFTIHNLSYGGHFPPSLFTGLGLPPHWWQIEGVEFYGQFSFLKAGIQFADQVTTVSPSYAAEICLPPQGYGFDGLLARRRAEGALHGILNGIDTRVWNPANDPALARNYSLTADLAAGKAANQQAVLRQLGAAHPARPAVPLLAFIGRLVEQKGIDLLLEVLPSLLQQTAARVVLLGSGMAHYEAALRTLAAQQPERVLLHIGYDEVLAHRVEAAADLFLMPSRFEPCGLNQLYSLAYGTPPLVRATGGLRDTVTDADATSLAAGTATGFVFHEATPTALLQTVLRALRLWQQPALWRQLQEAGMGQDFSWQRSARSYLQLYRQGEADVRTGQ</sequence>